<evidence type="ECO:0000256" key="3">
    <source>
        <dbReference type="ARBA" id="ARBA00023163"/>
    </source>
</evidence>
<dbReference type="AlphaFoldDB" id="A0A7T7XNF7"/>
<dbReference type="PANTHER" id="PTHR33164:SF43">
    <property type="entry name" value="HTH-TYPE TRANSCRIPTIONAL REPRESSOR YETL"/>
    <property type="match status" value="1"/>
</dbReference>
<keyword evidence="3" id="KW-0804">Transcription</keyword>
<dbReference type="InterPro" id="IPR023187">
    <property type="entry name" value="Tscrpt_reg_MarR-type_CS"/>
</dbReference>
<evidence type="ECO:0000256" key="2">
    <source>
        <dbReference type="ARBA" id="ARBA00023125"/>
    </source>
</evidence>
<protein>
    <submittedName>
        <fullName evidence="5">MarR family transcriptional regulator</fullName>
    </submittedName>
</protein>
<evidence type="ECO:0000259" key="4">
    <source>
        <dbReference type="PROSITE" id="PS50995"/>
    </source>
</evidence>
<dbReference type="SMART" id="SM00347">
    <property type="entry name" value="HTH_MARR"/>
    <property type="match status" value="1"/>
</dbReference>
<evidence type="ECO:0000313" key="5">
    <source>
        <dbReference type="EMBL" id="QQO09518.1"/>
    </source>
</evidence>
<evidence type="ECO:0000313" key="6">
    <source>
        <dbReference type="Proteomes" id="UP000595917"/>
    </source>
</evidence>
<dbReference type="PANTHER" id="PTHR33164">
    <property type="entry name" value="TRANSCRIPTIONAL REGULATOR, MARR FAMILY"/>
    <property type="match status" value="1"/>
</dbReference>
<reference evidence="5" key="1">
    <citation type="submission" date="2021-01" db="EMBL/GenBank/DDBJ databases">
        <title>Description of Breznakiella homolactica.</title>
        <authorList>
            <person name="Song Y."/>
            <person name="Brune A."/>
        </authorList>
    </citation>
    <scope>NUCLEOTIDE SEQUENCE</scope>
    <source>
        <strain evidence="5">RmG30</strain>
    </source>
</reference>
<dbReference type="Pfam" id="PF12802">
    <property type="entry name" value="MarR_2"/>
    <property type="match status" value="1"/>
</dbReference>
<gene>
    <name evidence="5" type="ORF">JFL75_00945</name>
</gene>
<dbReference type="GO" id="GO:0003677">
    <property type="term" value="F:DNA binding"/>
    <property type="evidence" value="ECO:0007669"/>
    <property type="project" value="UniProtKB-KW"/>
</dbReference>
<dbReference type="SUPFAM" id="SSF46785">
    <property type="entry name" value="Winged helix' DNA-binding domain"/>
    <property type="match status" value="1"/>
</dbReference>
<evidence type="ECO:0000256" key="1">
    <source>
        <dbReference type="ARBA" id="ARBA00023015"/>
    </source>
</evidence>
<accession>A0A7T7XNF7</accession>
<dbReference type="PRINTS" id="PR00598">
    <property type="entry name" value="HTHMARR"/>
</dbReference>
<dbReference type="RefSeq" id="WP_215626821.1">
    <property type="nucleotide sequence ID" value="NZ_CP067089.2"/>
</dbReference>
<dbReference type="EMBL" id="CP067089">
    <property type="protein sequence ID" value="QQO09518.1"/>
    <property type="molecule type" value="Genomic_DNA"/>
</dbReference>
<dbReference type="InterPro" id="IPR000835">
    <property type="entry name" value="HTH_MarR-typ"/>
</dbReference>
<organism evidence="5 6">
    <name type="scientific">Breznakiella homolactica</name>
    <dbReference type="NCBI Taxonomy" id="2798577"/>
    <lineage>
        <taxon>Bacteria</taxon>
        <taxon>Pseudomonadati</taxon>
        <taxon>Spirochaetota</taxon>
        <taxon>Spirochaetia</taxon>
        <taxon>Spirochaetales</taxon>
        <taxon>Breznakiellaceae</taxon>
        <taxon>Breznakiella</taxon>
    </lineage>
</organism>
<dbReference type="GO" id="GO:0006950">
    <property type="term" value="P:response to stress"/>
    <property type="evidence" value="ECO:0007669"/>
    <property type="project" value="TreeGrafter"/>
</dbReference>
<dbReference type="InterPro" id="IPR036390">
    <property type="entry name" value="WH_DNA-bd_sf"/>
</dbReference>
<dbReference type="KEGG" id="bhc:JFL75_00945"/>
<keyword evidence="6" id="KW-1185">Reference proteome</keyword>
<keyword evidence="1" id="KW-0805">Transcription regulation</keyword>
<feature type="domain" description="HTH marR-type" evidence="4">
    <location>
        <begin position="9"/>
        <end position="141"/>
    </location>
</feature>
<dbReference type="PROSITE" id="PS50995">
    <property type="entry name" value="HTH_MARR_2"/>
    <property type="match status" value="1"/>
</dbReference>
<dbReference type="InterPro" id="IPR039422">
    <property type="entry name" value="MarR/SlyA-like"/>
</dbReference>
<name>A0A7T7XNF7_9SPIR</name>
<dbReference type="Gene3D" id="1.10.10.10">
    <property type="entry name" value="Winged helix-like DNA-binding domain superfamily/Winged helix DNA-binding domain"/>
    <property type="match status" value="1"/>
</dbReference>
<dbReference type="Proteomes" id="UP000595917">
    <property type="component" value="Chromosome"/>
</dbReference>
<dbReference type="InterPro" id="IPR036388">
    <property type="entry name" value="WH-like_DNA-bd_sf"/>
</dbReference>
<dbReference type="PROSITE" id="PS01117">
    <property type="entry name" value="HTH_MARR_1"/>
    <property type="match status" value="1"/>
</dbReference>
<keyword evidence="2" id="KW-0238">DNA-binding</keyword>
<dbReference type="GO" id="GO:0003700">
    <property type="term" value="F:DNA-binding transcription factor activity"/>
    <property type="evidence" value="ECO:0007669"/>
    <property type="project" value="InterPro"/>
</dbReference>
<proteinExistence type="predicted"/>
<sequence>MAKKKSLKNPRLYIAFADVIRNFYSQKTAELEKLKLKQSQARLLHFLSDFEGSNQQDIAAVFGVGTSTVSELISALENDGLIVRKVNPDNKRMVFVNLTDLGHSHAKEIYRLFEQYCLEYLEGFTQDEVKTLEKLLGKFTGE</sequence>